<evidence type="ECO:0000313" key="2">
    <source>
        <dbReference type="Proteomes" id="UP000635606"/>
    </source>
</evidence>
<dbReference type="PANTHER" id="PTHR32011:SF2">
    <property type="entry name" value="OS08G0472400 PROTEIN"/>
    <property type="match status" value="1"/>
</dbReference>
<gene>
    <name evidence="1" type="ORF">Voc01_074520</name>
</gene>
<evidence type="ECO:0008006" key="3">
    <source>
        <dbReference type="Google" id="ProtNLM"/>
    </source>
</evidence>
<dbReference type="RefSeq" id="WP_239160762.1">
    <property type="nucleotide sequence ID" value="NZ_BOPH01000102.1"/>
</dbReference>
<keyword evidence="2" id="KW-1185">Reference proteome</keyword>
<name>A0A8J4EEF8_9ACTN</name>
<accession>A0A8J4EEF8</accession>
<protein>
    <recommendedName>
        <fullName evidence="3">Knr4/Smi1-like domain-containing protein</fullName>
    </recommendedName>
</protein>
<dbReference type="EMBL" id="BOPH01000102">
    <property type="protein sequence ID" value="GIJ72535.1"/>
    <property type="molecule type" value="Genomic_DNA"/>
</dbReference>
<reference evidence="1" key="1">
    <citation type="submission" date="2021-01" db="EMBL/GenBank/DDBJ databases">
        <title>Whole genome shotgun sequence of Virgisporangium ochraceum NBRC 16418.</title>
        <authorList>
            <person name="Komaki H."/>
            <person name="Tamura T."/>
        </authorList>
    </citation>
    <scope>NUCLEOTIDE SEQUENCE</scope>
    <source>
        <strain evidence="1">NBRC 16418</strain>
    </source>
</reference>
<dbReference type="PANTHER" id="PTHR32011">
    <property type="entry name" value="OS08G0472400 PROTEIN"/>
    <property type="match status" value="1"/>
</dbReference>
<sequence>MADGLDQGVDRAGRLGREAMRRLRSRSVCAIDPGLTDAELHRVEEEFGIRFADDHRAFLSAGLPVNTWPRRREPGVIHTHPEPWPDWRHGDRDALRDLLDWPVQGVLTDVRAGVYWHDGWGPRPTDAATASATAERMLTRLPPMVPVYGHRFLPGGHGTFAHPVLSIWGTDVIYYGLDLADYIDREFGRTRGDDAWEPRATAEFWRDLV</sequence>
<proteinExistence type="predicted"/>
<comment type="caution">
    <text evidence="1">The sequence shown here is derived from an EMBL/GenBank/DDBJ whole genome shotgun (WGS) entry which is preliminary data.</text>
</comment>
<organism evidence="1 2">
    <name type="scientific">Virgisporangium ochraceum</name>
    <dbReference type="NCBI Taxonomy" id="65505"/>
    <lineage>
        <taxon>Bacteria</taxon>
        <taxon>Bacillati</taxon>
        <taxon>Actinomycetota</taxon>
        <taxon>Actinomycetes</taxon>
        <taxon>Micromonosporales</taxon>
        <taxon>Micromonosporaceae</taxon>
        <taxon>Virgisporangium</taxon>
    </lineage>
</organism>
<evidence type="ECO:0000313" key="1">
    <source>
        <dbReference type="EMBL" id="GIJ72535.1"/>
    </source>
</evidence>
<dbReference type="Proteomes" id="UP000635606">
    <property type="component" value="Unassembled WGS sequence"/>
</dbReference>
<dbReference type="AlphaFoldDB" id="A0A8J4EEF8"/>